<feature type="domain" description="Knr4/Smi1-like" evidence="1">
    <location>
        <begin position="33"/>
        <end position="148"/>
    </location>
</feature>
<dbReference type="InterPro" id="IPR018958">
    <property type="entry name" value="Knr4/Smi1-like_dom"/>
</dbReference>
<dbReference type="EMBL" id="QICL01000001">
    <property type="protein sequence ID" value="PXV69250.1"/>
    <property type="molecule type" value="Genomic_DNA"/>
</dbReference>
<proteinExistence type="predicted"/>
<dbReference type="RefSeq" id="WP_110309199.1">
    <property type="nucleotide sequence ID" value="NZ_QICL01000001.1"/>
</dbReference>
<dbReference type="OrthoDB" id="5061673at2"/>
<organism evidence="2 3">
    <name type="scientific">Dysgonomonas alginatilytica</name>
    <dbReference type="NCBI Taxonomy" id="1605892"/>
    <lineage>
        <taxon>Bacteria</taxon>
        <taxon>Pseudomonadati</taxon>
        <taxon>Bacteroidota</taxon>
        <taxon>Bacteroidia</taxon>
        <taxon>Bacteroidales</taxon>
        <taxon>Dysgonomonadaceae</taxon>
        <taxon>Dysgonomonas</taxon>
    </lineage>
</organism>
<evidence type="ECO:0000259" key="1">
    <source>
        <dbReference type="Pfam" id="PF09346"/>
    </source>
</evidence>
<keyword evidence="3" id="KW-1185">Reference proteome</keyword>
<evidence type="ECO:0000313" key="2">
    <source>
        <dbReference type="EMBL" id="PXV69250.1"/>
    </source>
</evidence>
<sequence>MKYIENLETGGFNFIHRENPRDLPAEILKRYKNIPEDYLIFLKQFEQIITDDDTTWFNSIEDFNGESENAFTWNDFELQSLEIYNDDENESENVRKFWDNHLPIVLSVKGEYQYLAICLENDRHGEIVYGLEPEFEEVTKVCDNFEQLMVLMRNPLSNETLKYFL</sequence>
<comment type="caution">
    <text evidence="2">The sequence shown here is derived from an EMBL/GenBank/DDBJ whole genome shotgun (WGS) entry which is preliminary data.</text>
</comment>
<accession>A0A2V3PU62</accession>
<dbReference type="Proteomes" id="UP000247973">
    <property type="component" value="Unassembled WGS sequence"/>
</dbReference>
<dbReference type="AlphaFoldDB" id="A0A2V3PU62"/>
<protein>
    <submittedName>
        <fullName evidence="2">SUKH superfamily protein</fullName>
    </submittedName>
</protein>
<dbReference type="Pfam" id="PF09346">
    <property type="entry name" value="SMI1_KNR4"/>
    <property type="match status" value="1"/>
</dbReference>
<dbReference type="InterPro" id="IPR037883">
    <property type="entry name" value="Knr4/Smi1-like_sf"/>
</dbReference>
<reference evidence="2 3" key="1">
    <citation type="submission" date="2018-03" db="EMBL/GenBank/DDBJ databases">
        <title>Genomic Encyclopedia of Archaeal and Bacterial Type Strains, Phase II (KMG-II): from individual species to whole genera.</title>
        <authorList>
            <person name="Goeker M."/>
        </authorList>
    </citation>
    <scope>NUCLEOTIDE SEQUENCE [LARGE SCALE GENOMIC DNA]</scope>
    <source>
        <strain evidence="2 3">DSM 100214</strain>
    </source>
</reference>
<dbReference type="SUPFAM" id="SSF160631">
    <property type="entry name" value="SMI1/KNR4-like"/>
    <property type="match status" value="1"/>
</dbReference>
<gene>
    <name evidence="2" type="ORF">CLV62_101519</name>
</gene>
<name>A0A2V3PU62_9BACT</name>
<evidence type="ECO:0000313" key="3">
    <source>
        <dbReference type="Proteomes" id="UP000247973"/>
    </source>
</evidence>